<proteinExistence type="predicted"/>
<reference evidence="3" key="1">
    <citation type="submission" date="2016-10" db="EMBL/GenBank/DDBJ databases">
        <authorList>
            <person name="Varghese N."/>
            <person name="Submissions S."/>
        </authorList>
    </citation>
    <scope>NUCLEOTIDE SEQUENCE [LARGE SCALE GENOMIC DNA]</scope>
    <source>
        <strain evidence="3">DSM 27981</strain>
    </source>
</reference>
<evidence type="ECO:0000256" key="1">
    <source>
        <dbReference type="SAM" id="MobiDB-lite"/>
    </source>
</evidence>
<protein>
    <submittedName>
        <fullName evidence="2">Predicted DNA-binding transcriptional regulator AlpA</fullName>
    </submittedName>
</protein>
<dbReference type="Gene3D" id="1.10.238.160">
    <property type="match status" value="1"/>
</dbReference>
<accession>A0A1I2H444</accession>
<keyword evidence="3" id="KW-1185">Reference proteome</keyword>
<name>A0A1I2H444_9BURK</name>
<evidence type="ECO:0000313" key="2">
    <source>
        <dbReference type="EMBL" id="SFF24308.1"/>
    </source>
</evidence>
<dbReference type="STRING" id="1177982.SAMN04489711_11926"/>
<dbReference type="Pfam" id="PF05930">
    <property type="entry name" value="Phage_AlpA"/>
    <property type="match status" value="1"/>
</dbReference>
<dbReference type="InterPro" id="IPR010260">
    <property type="entry name" value="AlpA"/>
</dbReference>
<feature type="region of interest" description="Disordered" evidence="1">
    <location>
        <begin position="1"/>
        <end position="24"/>
    </location>
</feature>
<dbReference type="EMBL" id="FONX01000019">
    <property type="protein sequence ID" value="SFF24308.1"/>
    <property type="molecule type" value="Genomic_DNA"/>
</dbReference>
<dbReference type="AlphaFoldDB" id="A0A1I2H444"/>
<evidence type="ECO:0000313" key="3">
    <source>
        <dbReference type="Proteomes" id="UP000199119"/>
    </source>
</evidence>
<dbReference type="GO" id="GO:0003677">
    <property type="term" value="F:DNA binding"/>
    <property type="evidence" value="ECO:0007669"/>
    <property type="project" value="UniProtKB-KW"/>
</dbReference>
<organism evidence="2 3">
    <name type="scientific">Paracidovorax wautersii</name>
    <dbReference type="NCBI Taxonomy" id="1177982"/>
    <lineage>
        <taxon>Bacteria</taxon>
        <taxon>Pseudomonadati</taxon>
        <taxon>Pseudomonadota</taxon>
        <taxon>Betaproteobacteria</taxon>
        <taxon>Burkholderiales</taxon>
        <taxon>Comamonadaceae</taxon>
        <taxon>Paracidovorax</taxon>
    </lineage>
</organism>
<gene>
    <name evidence="2" type="ORF">SAMN04489711_11926</name>
</gene>
<keyword evidence="2" id="KW-0238">DNA-binding</keyword>
<dbReference type="Proteomes" id="UP000199119">
    <property type="component" value="Unassembled WGS sequence"/>
</dbReference>
<sequence length="88" mass="9703">MGEIVQTGDTMKGNPMSLNKQSTKPTRDILLRLQEVLQRLPVSRASLYAGMRTGLYPQPIRVGKRTVAWKESEIDACIASMNRGSAAL</sequence>